<protein>
    <submittedName>
        <fullName evidence="1">Uncharacterized protein</fullName>
    </submittedName>
</protein>
<dbReference type="GO" id="GO:0009263">
    <property type="term" value="P:deoxyribonucleotide biosynthetic process"/>
    <property type="evidence" value="ECO:0007669"/>
    <property type="project" value="InterPro"/>
</dbReference>
<dbReference type="GO" id="GO:0005829">
    <property type="term" value="C:cytosol"/>
    <property type="evidence" value="ECO:0007669"/>
    <property type="project" value="TreeGrafter"/>
</dbReference>
<dbReference type="Proteomes" id="UP000792457">
    <property type="component" value="Unassembled WGS sequence"/>
</dbReference>
<evidence type="ECO:0000313" key="2">
    <source>
        <dbReference type="Proteomes" id="UP000792457"/>
    </source>
</evidence>
<accession>A0A8K0K8M4</accession>
<sequence>MEEKEVMLSPLDLFQHPPVQTSIIGNRMVPYKTLSYLDNQSSLEFSISTSTDWYIDLATIELELLVKLCKADGTNLSGDVNKQPGVVNNILHSLFDQCNVYINGTQVTPSDDHYAYRAYFENLLNYSKESAESHLACDGWVINTGENINKQDDTNVGFTKRRNLFANSKAVQLVGKLHGDIFSQSLYLMSGANLAIKLPLTKPSFYILEDDENASMLKILYATLHVTHYTISPRILMAHTKVLTDTSNAIYPYKRVEVKSFTVPAGSKSISHDNVILGTLPTTLLFAMVDNDAYVGKRSKNPFAFAHYSLTDFSLFIEGTQIPMHGLSMNFNLQKYWTRAYKSLFSGLGIHHANRGSQVTLEMFAHGFFILAFDLTPDLVADGEHVSLAKKGSARIDAKFEIELPNTITCLVYAVYNAAFEIDVSRNVLMVSP</sequence>
<dbReference type="AlphaFoldDB" id="A0A8K0K8M4"/>
<dbReference type="GO" id="GO:0004748">
    <property type="term" value="F:ribonucleoside-diphosphate reductase activity, thioredoxin disulfide as acceptor"/>
    <property type="evidence" value="ECO:0007669"/>
    <property type="project" value="TreeGrafter"/>
</dbReference>
<dbReference type="EMBL" id="KZ308446">
    <property type="protein sequence ID" value="KAG8229767.1"/>
    <property type="molecule type" value="Genomic_DNA"/>
</dbReference>
<reference evidence="1" key="2">
    <citation type="submission" date="2017-10" db="EMBL/GenBank/DDBJ databases">
        <title>Ladona fulva Genome sequencing and assembly.</title>
        <authorList>
            <person name="Murali S."/>
            <person name="Richards S."/>
            <person name="Bandaranaike D."/>
            <person name="Bellair M."/>
            <person name="Blankenburg K."/>
            <person name="Chao H."/>
            <person name="Dinh H."/>
            <person name="Doddapaneni H."/>
            <person name="Dugan-Rocha S."/>
            <person name="Elkadiri S."/>
            <person name="Gnanaolivu R."/>
            <person name="Hernandez B."/>
            <person name="Skinner E."/>
            <person name="Javaid M."/>
            <person name="Lee S."/>
            <person name="Li M."/>
            <person name="Ming W."/>
            <person name="Munidasa M."/>
            <person name="Muniz J."/>
            <person name="Nguyen L."/>
            <person name="Hughes D."/>
            <person name="Osuji N."/>
            <person name="Pu L.-L."/>
            <person name="Puazo M."/>
            <person name="Qu C."/>
            <person name="Quiroz J."/>
            <person name="Raj R."/>
            <person name="Weissenberger G."/>
            <person name="Xin Y."/>
            <person name="Zou X."/>
            <person name="Han Y."/>
            <person name="Worley K."/>
            <person name="Muzny D."/>
            <person name="Gibbs R."/>
        </authorList>
    </citation>
    <scope>NUCLEOTIDE SEQUENCE</scope>
    <source>
        <strain evidence="1">Sampled in the wild</strain>
    </source>
</reference>
<organism evidence="1 2">
    <name type="scientific">Ladona fulva</name>
    <name type="common">Scarce chaser dragonfly</name>
    <name type="synonym">Libellula fulva</name>
    <dbReference type="NCBI Taxonomy" id="123851"/>
    <lineage>
        <taxon>Eukaryota</taxon>
        <taxon>Metazoa</taxon>
        <taxon>Ecdysozoa</taxon>
        <taxon>Arthropoda</taxon>
        <taxon>Hexapoda</taxon>
        <taxon>Insecta</taxon>
        <taxon>Pterygota</taxon>
        <taxon>Palaeoptera</taxon>
        <taxon>Odonata</taxon>
        <taxon>Epiprocta</taxon>
        <taxon>Anisoptera</taxon>
        <taxon>Libelluloidea</taxon>
        <taxon>Libellulidae</taxon>
        <taxon>Ladona</taxon>
    </lineage>
</organism>
<evidence type="ECO:0000313" key="1">
    <source>
        <dbReference type="EMBL" id="KAG8229767.1"/>
    </source>
</evidence>
<name>A0A8K0K8M4_LADFU</name>
<dbReference type="OrthoDB" id="8041494at2759"/>
<comment type="caution">
    <text evidence="1">The sequence shown here is derived from an EMBL/GenBank/DDBJ whole genome shotgun (WGS) entry which is preliminary data.</text>
</comment>
<keyword evidence="2" id="KW-1185">Reference proteome</keyword>
<proteinExistence type="predicted"/>
<dbReference type="InterPro" id="IPR000358">
    <property type="entry name" value="RNR_small_fam"/>
</dbReference>
<dbReference type="PANTHER" id="PTHR23409">
    <property type="entry name" value="RIBONUCLEOSIDE-DIPHOSPHATE REDUCTASE SMALL CHAIN"/>
    <property type="match status" value="1"/>
</dbReference>
<gene>
    <name evidence="1" type="ORF">J437_LFUL005848</name>
</gene>
<dbReference type="PANTHER" id="PTHR23409:SF21">
    <property type="entry name" value="CAPSID PROTEIN"/>
    <property type="match status" value="1"/>
</dbReference>
<reference evidence="1" key="1">
    <citation type="submission" date="2013-04" db="EMBL/GenBank/DDBJ databases">
        <authorList>
            <person name="Qu J."/>
            <person name="Murali S.C."/>
            <person name="Bandaranaike D."/>
            <person name="Bellair M."/>
            <person name="Blankenburg K."/>
            <person name="Chao H."/>
            <person name="Dinh H."/>
            <person name="Doddapaneni H."/>
            <person name="Downs B."/>
            <person name="Dugan-Rocha S."/>
            <person name="Elkadiri S."/>
            <person name="Gnanaolivu R.D."/>
            <person name="Hernandez B."/>
            <person name="Javaid M."/>
            <person name="Jayaseelan J.C."/>
            <person name="Lee S."/>
            <person name="Li M."/>
            <person name="Ming W."/>
            <person name="Munidasa M."/>
            <person name="Muniz J."/>
            <person name="Nguyen L."/>
            <person name="Ongeri F."/>
            <person name="Osuji N."/>
            <person name="Pu L.-L."/>
            <person name="Puazo M."/>
            <person name="Qu C."/>
            <person name="Quiroz J."/>
            <person name="Raj R."/>
            <person name="Weissenberger G."/>
            <person name="Xin Y."/>
            <person name="Zou X."/>
            <person name="Han Y."/>
            <person name="Richards S."/>
            <person name="Worley K."/>
            <person name="Muzny D."/>
            <person name="Gibbs R."/>
        </authorList>
    </citation>
    <scope>NUCLEOTIDE SEQUENCE</scope>
    <source>
        <strain evidence="1">Sampled in the wild</strain>
    </source>
</reference>